<dbReference type="eggNOG" id="ENOG502RIXY">
    <property type="taxonomic scope" value="Eukaryota"/>
</dbReference>
<protein>
    <submittedName>
        <fullName evidence="2">Uncharacterized protein</fullName>
    </submittedName>
</protein>
<feature type="compositionally biased region" description="Low complexity" evidence="1">
    <location>
        <begin position="96"/>
        <end position="107"/>
    </location>
</feature>
<accession>F4WHW4</accession>
<sequence length="361" mass="38485">MNLMFRKNFGEKGLGGGGLGGGLGEVRPALSTTTYGTSGASFGQIGTRFGATRGGIGQSVVSSVRGPVRRSREFGNFPSMGDHEHQAHGYRTHLFLSPPAGGALGSPPEEPGERLGPPPRRNSGPHVIKWGGGGSVNSTQGGQTGNQARRKQNQIGQQKESSDSPSPTASRQVSFSGNRTSGTYTPLVVSGNSPPRGEPISLATLDRDCFIIPLASLERFLPAGVPHAPVADKKRPGSPLSVLEVEDPKQCVLAHFMTPLEPLDPLMESPVRVTDVSILAKICGSQTYYFAQIDVTRRQDVSVNLRVFAAARQSICCGNTSAGTSCTSVWIHRTLQTLRMLLIPHPAVRVCEKHPFESHYV</sequence>
<gene>
    <name evidence="2" type="ORF">G5I_05311</name>
</gene>
<dbReference type="EMBL" id="GL888170">
    <property type="protein sequence ID" value="EGI66193.1"/>
    <property type="molecule type" value="Genomic_DNA"/>
</dbReference>
<feature type="region of interest" description="Disordered" evidence="1">
    <location>
        <begin position="94"/>
        <end position="195"/>
    </location>
</feature>
<evidence type="ECO:0000313" key="2">
    <source>
        <dbReference type="EMBL" id="EGI66193.1"/>
    </source>
</evidence>
<evidence type="ECO:0000256" key="1">
    <source>
        <dbReference type="SAM" id="MobiDB-lite"/>
    </source>
</evidence>
<feature type="compositionally biased region" description="Polar residues" evidence="1">
    <location>
        <begin position="153"/>
        <end position="184"/>
    </location>
</feature>
<organism evidence="3">
    <name type="scientific">Acromyrmex echinatior</name>
    <name type="common">Panamanian leafcutter ant</name>
    <name type="synonym">Acromyrmex octospinosus echinatior</name>
    <dbReference type="NCBI Taxonomy" id="103372"/>
    <lineage>
        <taxon>Eukaryota</taxon>
        <taxon>Metazoa</taxon>
        <taxon>Ecdysozoa</taxon>
        <taxon>Arthropoda</taxon>
        <taxon>Hexapoda</taxon>
        <taxon>Insecta</taxon>
        <taxon>Pterygota</taxon>
        <taxon>Neoptera</taxon>
        <taxon>Endopterygota</taxon>
        <taxon>Hymenoptera</taxon>
        <taxon>Apocrita</taxon>
        <taxon>Aculeata</taxon>
        <taxon>Formicoidea</taxon>
        <taxon>Formicidae</taxon>
        <taxon>Myrmicinae</taxon>
        <taxon>Acromyrmex</taxon>
    </lineage>
</organism>
<name>F4WHW4_ACREC</name>
<reference evidence="2" key="1">
    <citation type="submission" date="2011-02" db="EMBL/GenBank/DDBJ databases">
        <title>The genome of the leaf-cutting ant Acromyrmex echinatior suggests key adaptations to social evolution and fungus farming.</title>
        <authorList>
            <person name="Nygaard S."/>
            <person name="Zhang G."/>
        </authorList>
    </citation>
    <scope>NUCLEOTIDE SEQUENCE</scope>
</reference>
<dbReference type="OrthoDB" id="6060890at2759"/>
<evidence type="ECO:0000313" key="3">
    <source>
        <dbReference type="Proteomes" id="UP000007755"/>
    </source>
</evidence>
<dbReference type="AlphaFoldDB" id="F4WHW4"/>
<dbReference type="Proteomes" id="UP000007755">
    <property type="component" value="Unassembled WGS sequence"/>
</dbReference>
<dbReference type="InParanoid" id="F4WHW4"/>
<proteinExistence type="predicted"/>
<keyword evidence="3" id="KW-1185">Reference proteome</keyword>